<dbReference type="EMBL" id="SMNA01000005">
    <property type="protein sequence ID" value="TDE93936.1"/>
    <property type="molecule type" value="Genomic_DNA"/>
</dbReference>
<sequence>MVRVVQAPARTEQDATAALLADRYGRRTAGGGRRLRARILIAALAVAGIAVLAWIAVDMFAPSVESRDVGFHVVDSESVRVTFDVTKPAERSAVCTLEALSTGYGQVGLLQVEIGPQVADTVRITAEVATSEEATTGLVRACTFTD</sequence>
<name>A0ABY2E6K0_9MICO</name>
<keyword evidence="1" id="KW-0812">Transmembrane</keyword>
<organism evidence="2 3">
    <name type="scientific">Occultella glacieicola</name>
    <dbReference type="NCBI Taxonomy" id="2518684"/>
    <lineage>
        <taxon>Bacteria</taxon>
        <taxon>Bacillati</taxon>
        <taxon>Actinomycetota</taxon>
        <taxon>Actinomycetes</taxon>
        <taxon>Micrococcales</taxon>
        <taxon>Ruaniaceae</taxon>
        <taxon>Occultella</taxon>
    </lineage>
</organism>
<dbReference type="InterPro" id="IPR025443">
    <property type="entry name" value="DUF4307"/>
</dbReference>
<keyword evidence="1" id="KW-0472">Membrane</keyword>
<dbReference type="Proteomes" id="UP000504882">
    <property type="component" value="Unassembled WGS sequence"/>
</dbReference>
<evidence type="ECO:0000256" key="1">
    <source>
        <dbReference type="SAM" id="Phobius"/>
    </source>
</evidence>
<comment type="caution">
    <text evidence="2">The sequence shown here is derived from an EMBL/GenBank/DDBJ whole genome shotgun (WGS) entry which is preliminary data.</text>
</comment>
<protein>
    <submittedName>
        <fullName evidence="2">DUF4307 domain-containing protein</fullName>
    </submittedName>
</protein>
<evidence type="ECO:0000313" key="2">
    <source>
        <dbReference type="EMBL" id="TDE93936.1"/>
    </source>
</evidence>
<feature type="transmembrane region" description="Helical" evidence="1">
    <location>
        <begin position="35"/>
        <end position="57"/>
    </location>
</feature>
<accession>A0ABY2E6K0</accession>
<gene>
    <name evidence="2" type="ORF">EXU48_10750</name>
</gene>
<dbReference type="Pfam" id="PF14155">
    <property type="entry name" value="DUF4307"/>
    <property type="match status" value="1"/>
</dbReference>
<keyword evidence="3" id="KW-1185">Reference proteome</keyword>
<keyword evidence="1" id="KW-1133">Transmembrane helix</keyword>
<reference evidence="2 3" key="1">
    <citation type="submission" date="2019-03" db="EMBL/GenBank/DDBJ databases">
        <title>Genomic features of bacteria from cold environments.</title>
        <authorList>
            <person name="Shen L."/>
        </authorList>
    </citation>
    <scope>NUCLEOTIDE SEQUENCE [LARGE SCALE GENOMIC DNA]</scope>
    <source>
        <strain evidence="3">T3246-1</strain>
    </source>
</reference>
<proteinExistence type="predicted"/>
<evidence type="ECO:0000313" key="3">
    <source>
        <dbReference type="Proteomes" id="UP000504882"/>
    </source>
</evidence>